<name>A0A1M6GKH0_9FLAO</name>
<dbReference type="EMBL" id="FQYI01000009">
    <property type="protein sequence ID" value="SHJ10396.1"/>
    <property type="molecule type" value="Genomic_DNA"/>
</dbReference>
<gene>
    <name evidence="2" type="ORF">SAMN05443429_10944</name>
</gene>
<proteinExistence type="predicted"/>
<dbReference type="OrthoDB" id="6397491at2"/>
<organism evidence="2 3">
    <name type="scientific">Cruoricaptor ignavus</name>
    <dbReference type="NCBI Taxonomy" id="1118202"/>
    <lineage>
        <taxon>Bacteria</taxon>
        <taxon>Pseudomonadati</taxon>
        <taxon>Bacteroidota</taxon>
        <taxon>Flavobacteriia</taxon>
        <taxon>Flavobacteriales</taxon>
        <taxon>Weeksellaceae</taxon>
        <taxon>Cruoricaptor</taxon>
    </lineage>
</organism>
<reference evidence="2 3" key="1">
    <citation type="submission" date="2016-11" db="EMBL/GenBank/DDBJ databases">
        <authorList>
            <person name="Jaros S."/>
            <person name="Januszkiewicz K."/>
            <person name="Wedrychowicz H."/>
        </authorList>
    </citation>
    <scope>NUCLEOTIDE SEQUENCE [LARGE SCALE GENOMIC DNA]</scope>
    <source>
        <strain evidence="2 3">DSM 25479</strain>
    </source>
</reference>
<dbReference type="RefSeq" id="WP_143154087.1">
    <property type="nucleotide sequence ID" value="NZ_FQYI01000009.1"/>
</dbReference>
<keyword evidence="3" id="KW-1185">Reference proteome</keyword>
<evidence type="ECO:0000313" key="2">
    <source>
        <dbReference type="EMBL" id="SHJ10396.1"/>
    </source>
</evidence>
<evidence type="ECO:0000256" key="1">
    <source>
        <dbReference type="SAM" id="Coils"/>
    </source>
</evidence>
<keyword evidence="1" id="KW-0175">Coiled coil</keyword>
<accession>A0A1M6GKH0</accession>
<feature type="coiled-coil region" evidence="1">
    <location>
        <begin position="256"/>
        <end position="283"/>
    </location>
</feature>
<dbReference type="AlphaFoldDB" id="A0A1M6GKH0"/>
<evidence type="ECO:0000313" key="3">
    <source>
        <dbReference type="Proteomes" id="UP000184335"/>
    </source>
</evidence>
<dbReference type="Proteomes" id="UP000184335">
    <property type="component" value="Unassembled WGS sequence"/>
</dbReference>
<protein>
    <submittedName>
        <fullName evidence="2">Uncharacterized protein</fullName>
    </submittedName>
</protein>
<sequence length="419" mass="48901">MPYFHSLSESEIISIIYGTERQLLLSLPSFHQEISTAILNLRFENSDELQISLLMDFDPETFRNGYGDKDSVERLMKEGLEIKNLHNNRISFIISDDVGYYLFIESRTLIDAEKKTINAVQIDPVSVVRLKKYFFAESHLNLDIENELANAIIEESKNLEDAKELLNENTAGVMEITEEEKDFVFKDLHENPPLHPDFKRIVEYYNNQFQYVRLRFEGANIENRKITIPSSILPVNSIELKERLTTKLEIFSEGNNIDILRKIDALKLDIEKLREQLLKKVKSREESILKKTDKLKFNQKVDELRRKLEIIKFESLQEITDNINKAKIIVEDELRAFVINSGRLTNGNEVRWEVSRLLDKVRFPKADKLFEDMKISVQYSDITFEDLKNKQFLDELISAGIIEDSEQLTNFSRGIALLN</sequence>